<dbReference type="RefSeq" id="XP_043004012.1">
    <property type="nucleotide sequence ID" value="XM_043158659.1"/>
</dbReference>
<organism evidence="2 3">
    <name type="scientific">Marasmius oreades</name>
    <name type="common">fairy-ring Marasmius</name>
    <dbReference type="NCBI Taxonomy" id="181124"/>
    <lineage>
        <taxon>Eukaryota</taxon>
        <taxon>Fungi</taxon>
        <taxon>Dikarya</taxon>
        <taxon>Basidiomycota</taxon>
        <taxon>Agaricomycotina</taxon>
        <taxon>Agaricomycetes</taxon>
        <taxon>Agaricomycetidae</taxon>
        <taxon>Agaricales</taxon>
        <taxon>Marasmiineae</taxon>
        <taxon>Marasmiaceae</taxon>
        <taxon>Marasmius</taxon>
    </lineage>
</organism>
<keyword evidence="1" id="KW-0472">Membrane</keyword>
<feature type="transmembrane region" description="Helical" evidence="1">
    <location>
        <begin position="23"/>
        <end position="46"/>
    </location>
</feature>
<dbReference type="OrthoDB" id="2686513at2759"/>
<dbReference type="KEGG" id="more:E1B28_013498"/>
<reference evidence="2" key="1">
    <citation type="journal article" date="2021" name="Genome Biol. Evol.">
        <title>The assembled and annotated genome of the fairy-ring fungus Marasmius oreades.</title>
        <authorList>
            <person name="Hiltunen M."/>
            <person name="Ament-Velasquez S.L."/>
            <person name="Johannesson H."/>
        </authorList>
    </citation>
    <scope>NUCLEOTIDE SEQUENCE</scope>
    <source>
        <strain evidence="2">03SP1</strain>
    </source>
</reference>
<name>A0A9P7UP30_9AGAR</name>
<evidence type="ECO:0000313" key="2">
    <source>
        <dbReference type="EMBL" id="KAG7087541.1"/>
    </source>
</evidence>
<sequence>MLQPLYICIFGSPLKIFIGQARAWMMLLIFDTLVFLLATFNAIRTWRELKIIRHMRVSLHVILLRDGAVYFGFMSIANLVNILTFYFAEVRG</sequence>
<comment type="caution">
    <text evidence="2">The sequence shown here is derived from an EMBL/GenBank/DDBJ whole genome shotgun (WGS) entry which is preliminary data.</text>
</comment>
<accession>A0A9P7UP30</accession>
<dbReference type="EMBL" id="CM032189">
    <property type="protein sequence ID" value="KAG7087541.1"/>
    <property type="molecule type" value="Genomic_DNA"/>
</dbReference>
<keyword evidence="3" id="KW-1185">Reference proteome</keyword>
<proteinExistence type="predicted"/>
<gene>
    <name evidence="2" type="ORF">E1B28_013498</name>
</gene>
<keyword evidence="1" id="KW-1133">Transmembrane helix</keyword>
<protein>
    <submittedName>
        <fullName evidence="2">Uncharacterized protein</fullName>
    </submittedName>
</protein>
<evidence type="ECO:0000313" key="3">
    <source>
        <dbReference type="Proteomes" id="UP001049176"/>
    </source>
</evidence>
<dbReference type="Proteomes" id="UP001049176">
    <property type="component" value="Chromosome 9"/>
</dbReference>
<dbReference type="GeneID" id="66082573"/>
<evidence type="ECO:0000256" key="1">
    <source>
        <dbReference type="SAM" id="Phobius"/>
    </source>
</evidence>
<keyword evidence="1" id="KW-0812">Transmembrane</keyword>
<feature type="transmembrane region" description="Helical" evidence="1">
    <location>
        <begin position="67"/>
        <end position="88"/>
    </location>
</feature>
<dbReference type="AlphaFoldDB" id="A0A9P7UP30"/>